<proteinExistence type="predicted"/>
<dbReference type="InterPro" id="IPR036286">
    <property type="entry name" value="LexA/Signal_pep-like_sf"/>
</dbReference>
<gene>
    <name evidence="2" type="primary">umuD</name>
    <name evidence="2" type="ORF">GLV81_03605</name>
</gene>
<keyword evidence="2" id="KW-0548">Nucleotidyltransferase</keyword>
<organism evidence="2 3">
    <name type="scientific">Phnomibacter ginsenosidimutans</name>
    <dbReference type="NCBI Taxonomy" id="2676868"/>
    <lineage>
        <taxon>Bacteria</taxon>
        <taxon>Pseudomonadati</taxon>
        <taxon>Bacteroidota</taxon>
        <taxon>Chitinophagia</taxon>
        <taxon>Chitinophagales</taxon>
        <taxon>Chitinophagaceae</taxon>
        <taxon>Phnomibacter</taxon>
    </lineage>
</organism>
<protein>
    <submittedName>
        <fullName evidence="2">Translesion error-prone DNA polymerase V autoproteolytic subunit</fullName>
        <ecNumber evidence="2">2.7.7.7</ecNumber>
    </submittedName>
</protein>
<dbReference type="SUPFAM" id="SSF51306">
    <property type="entry name" value="LexA/Signal peptidase"/>
    <property type="match status" value="1"/>
</dbReference>
<dbReference type="EC" id="2.7.7.7" evidence="2"/>
<evidence type="ECO:0000259" key="1">
    <source>
        <dbReference type="Pfam" id="PF00717"/>
    </source>
</evidence>
<accession>A0A6I6G5Q6</accession>
<keyword evidence="3" id="KW-1185">Reference proteome</keyword>
<dbReference type="AlphaFoldDB" id="A0A6I6G5Q6"/>
<dbReference type="NCBIfam" id="NF007621">
    <property type="entry name" value="PRK10276.1"/>
    <property type="match status" value="1"/>
</dbReference>
<evidence type="ECO:0000313" key="2">
    <source>
        <dbReference type="EMBL" id="QGW27314.1"/>
    </source>
</evidence>
<dbReference type="CDD" id="cd06529">
    <property type="entry name" value="S24_LexA-like"/>
    <property type="match status" value="1"/>
</dbReference>
<dbReference type="InterPro" id="IPR050077">
    <property type="entry name" value="LexA_repressor"/>
</dbReference>
<reference evidence="2 3" key="1">
    <citation type="submission" date="2019-11" db="EMBL/GenBank/DDBJ databases">
        <authorList>
            <person name="Im W.T."/>
        </authorList>
    </citation>
    <scope>NUCLEOTIDE SEQUENCE [LARGE SCALE GENOMIC DNA]</scope>
    <source>
        <strain evidence="2 3">SB-02</strain>
    </source>
</reference>
<dbReference type="Proteomes" id="UP000426027">
    <property type="component" value="Chromosome"/>
</dbReference>
<dbReference type="Gene3D" id="2.10.109.10">
    <property type="entry name" value="Umud Fragment, subunit A"/>
    <property type="match status" value="1"/>
</dbReference>
<keyword evidence="2" id="KW-0808">Transferase</keyword>
<dbReference type="RefSeq" id="WP_157476959.1">
    <property type="nucleotide sequence ID" value="NZ_CP046566.1"/>
</dbReference>
<evidence type="ECO:0000313" key="3">
    <source>
        <dbReference type="Proteomes" id="UP000426027"/>
    </source>
</evidence>
<dbReference type="InterPro" id="IPR015927">
    <property type="entry name" value="Peptidase_S24_S26A/B/C"/>
</dbReference>
<feature type="domain" description="Peptidase S24/S26A/S26B/S26C" evidence="1">
    <location>
        <begin position="27"/>
        <end position="136"/>
    </location>
</feature>
<dbReference type="KEGG" id="fls:GLV81_03605"/>
<dbReference type="PANTHER" id="PTHR33516">
    <property type="entry name" value="LEXA REPRESSOR"/>
    <property type="match status" value="1"/>
</dbReference>
<name>A0A6I6G5Q6_9BACT</name>
<dbReference type="PANTHER" id="PTHR33516:SF2">
    <property type="entry name" value="LEXA REPRESSOR-RELATED"/>
    <property type="match status" value="1"/>
</dbReference>
<dbReference type="EMBL" id="CP046566">
    <property type="protein sequence ID" value="QGW27314.1"/>
    <property type="molecule type" value="Genomic_DNA"/>
</dbReference>
<dbReference type="GO" id="GO:0003887">
    <property type="term" value="F:DNA-directed DNA polymerase activity"/>
    <property type="evidence" value="ECO:0007669"/>
    <property type="project" value="UniProtKB-EC"/>
</dbReference>
<dbReference type="Pfam" id="PF00717">
    <property type="entry name" value="Peptidase_S24"/>
    <property type="match status" value="1"/>
</dbReference>
<dbReference type="InterPro" id="IPR039418">
    <property type="entry name" value="LexA-like"/>
</dbReference>
<sequence length="145" mass="16457">MDEETLHESAYRGTKAFTQLDVKTANATGFGAAADDYMERGIDLNEQLIRNKPATFFFRMAGDAMEGAGIYAGDVLLVDRSIKVASGKIIVAILNGELMVRRYKQQFNKAWLCAEHKRYKDVELTEFCDFQTWGVVTYSIHQHKH</sequence>